<dbReference type="InterPro" id="IPR013783">
    <property type="entry name" value="Ig-like_fold"/>
</dbReference>
<proteinExistence type="predicted"/>
<dbReference type="Gene3D" id="2.60.40.10">
    <property type="entry name" value="Immunoglobulins"/>
    <property type="match status" value="1"/>
</dbReference>
<reference evidence="2" key="1">
    <citation type="submission" date="2020-11" db="EMBL/GenBank/DDBJ databases">
        <authorList>
            <person name="Tran Van P."/>
        </authorList>
    </citation>
    <scope>NUCLEOTIDE SEQUENCE</scope>
</reference>
<organism evidence="2">
    <name type="scientific">Timema cristinae</name>
    <name type="common">Walking stick</name>
    <dbReference type="NCBI Taxonomy" id="61476"/>
    <lineage>
        <taxon>Eukaryota</taxon>
        <taxon>Metazoa</taxon>
        <taxon>Ecdysozoa</taxon>
        <taxon>Arthropoda</taxon>
        <taxon>Hexapoda</taxon>
        <taxon>Insecta</taxon>
        <taxon>Pterygota</taxon>
        <taxon>Neoptera</taxon>
        <taxon>Polyneoptera</taxon>
        <taxon>Phasmatodea</taxon>
        <taxon>Timematodea</taxon>
        <taxon>Timematoidea</taxon>
        <taxon>Timematidae</taxon>
        <taxon>Timema</taxon>
    </lineage>
</organism>
<evidence type="ECO:0000313" key="2">
    <source>
        <dbReference type="EMBL" id="CAD7393255.1"/>
    </source>
</evidence>
<accession>A0A7R9GSE8</accession>
<dbReference type="InterPro" id="IPR036179">
    <property type="entry name" value="Ig-like_dom_sf"/>
</dbReference>
<dbReference type="AlphaFoldDB" id="A0A7R9GSE8"/>
<dbReference type="SUPFAM" id="SSF48726">
    <property type="entry name" value="Immunoglobulin"/>
    <property type="match status" value="1"/>
</dbReference>
<gene>
    <name evidence="2" type="ORF">TCEB3V08_LOCUS1236</name>
</gene>
<evidence type="ECO:0000259" key="1">
    <source>
        <dbReference type="PROSITE" id="PS50835"/>
    </source>
</evidence>
<protein>
    <recommendedName>
        <fullName evidence="1">Ig-like domain-containing protein</fullName>
    </recommendedName>
</protein>
<sequence>MVEEISWLIHDLRIYINITINNYFSKHMKYFLAGVEGLYDSQGPNFVSEPSSKVEFTNTSGGRIDCSAKGNPMPNVEWLGGDKLAVSTIPGIRLVRSNGSIIFPPFDAEAFRQDVHWAVYRCVASNSVGSIVSRDITVRAVTDAESQI</sequence>
<dbReference type="PROSITE" id="PS50835">
    <property type="entry name" value="IG_LIKE"/>
    <property type="match status" value="1"/>
</dbReference>
<dbReference type="InterPro" id="IPR007110">
    <property type="entry name" value="Ig-like_dom"/>
</dbReference>
<feature type="domain" description="Ig-like" evidence="1">
    <location>
        <begin position="44"/>
        <end position="137"/>
    </location>
</feature>
<dbReference type="EMBL" id="OC316678">
    <property type="protein sequence ID" value="CAD7393255.1"/>
    <property type="molecule type" value="Genomic_DNA"/>
</dbReference>
<name>A0A7R9GSE8_TIMCR</name>